<dbReference type="CDD" id="cd16382">
    <property type="entry name" value="XisI-like"/>
    <property type="match status" value="1"/>
</dbReference>
<dbReference type="eggNOG" id="ENOG5032RPM">
    <property type="taxonomic scope" value="Bacteria"/>
</dbReference>
<keyword evidence="2" id="KW-1185">Reference proteome</keyword>
<dbReference type="Proteomes" id="UP000034681">
    <property type="component" value="Unassembled WGS sequence"/>
</dbReference>
<dbReference type="Gene3D" id="3.30.310.110">
    <property type="entry name" value="XisI-like"/>
    <property type="match status" value="1"/>
</dbReference>
<dbReference type="InterPro" id="IPR035943">
    <property type="entry name" value="XisI-like_sf"/>
</dbReference>
<accession>A0A0M2PXV8</accession>
<dbReference type="AlphaFoldDB" id="A0A0M2PXV8"/>
<gene>
    <name evidence="1" type="ORF">PROH_12990</name>
</gene>
<sequence length="113" mass="13393">MDRLEHHRASIKTFLQQYAETWTQHPEPEVEIQLIFDEQHDRYLLLDVGWRGSQRIHHCIFHFDLKDGKIWLQENNTDIEIDQALTEMGITPQEIVVGFHHPTVRAYSDFAVA</sequence>
<dbReference type="Pfam" id="PF08869">
    <property type="entry name" value="XisI"/>
    <property type="match status" value="1"/>
</dbReference>
<evidence type="ECO:0000313" key="2">
    <source>
        <dbReference type="Proteomes" id="UP000034681"/>
    </source>
</evidence>
<proteinExistence type="predicted"/>
<organism evidence="1 2">
    <name type="scientific">Prochlorothrix hollandica PCC 9006 = CALU 1027</name>
    <dbReference type="NCBI Taxonomy" id="317619"/>
    <lineage>
        <taxon>Bacteria</taxon>
        <taxon>Bacillati</taxon>
        <taxon>Cyanobacteriota</taxon>
        <taxon>Cyanophyceae</taxon>
        <taxon>Prochlorotrichales</taxon>
        <taxon>Prochlorotrichaceae</taxon>
        <taxon>Prochlorothrix</taxon>
    </lineage>
</organism>
<dbReference type="OrthoDB" id="467081at2"/>
<comment type="caution">
    <text evidence="1">The sequence shown here is derived from an EMBL/GenBank/DDBJ whole genome shotgun (WGS) entry which is preliminary data.</text>
</comment>
<dbReference type="RefSeq" id="WP_016922994.1">
    <property type="nucleotide sequence ID" value="NZ_KB235942.1"/>
</dbReference>
<name>A0A0M2PXV8_PROHO</name>
<protein>
    <submittedName>
        <fullName evidence="1">FdxN element excision controlling factor protein</fullName>
    </submittedName>
</protein>
<reference evidence="1" key="1">
    <citation type="submission" date="2012-04" db="EMBL/GenBank/DDBJ databases">
        <authorList>
            <person name="Borisov I.G."/>
            <person name="Ivanikova N.V."/>
            <person name="Pinevich A.V."/>
        </authorList>
    </citation>
    <scope>NUCLEOTIDE SEQUENCE</scope>
    <source>
        <strain evidence="1">CALU 1027</strain>
    </source>
</reference>
<dbReference type="EMBL" id="AJTX02000005">
    <property type="protein sequence ID" value="KKI99503.1"/>
    <property type="molecule type" value="Genomic_DNA"/>
</dbReference>
<evidence type="ECO:0000313" key="1">
    <source>
        <dbReference type="EMBL" id="KKI99503.1"/>
    </source>
</evidence>
<dbReference type="SUPFAM" id="SSF143847">
    <property type="entry name" value="XisI-like"/>
    <property type="match status" value="1"/>
</dbReference>
<dbReference type="STRING" id="317619.GCA_000332315_04321"/>
<dbReference type="InterPro" id="IPR014968">
    <property type="entry name" value="XisI"/>
</dbReference>